<dbReference type="InterPro" id="IPR029787">
    <property type="entry name" value="Nucleotide_cyclase"/>
</dbReference>
<evidence type="ECO:0000256" key="2">
    <source>
        <dbReference type="ARBA" id="ARBA00022840"/>
    </source>
</evidence>
<dbReference type="EMBL" id="OY726398">
    <property type="protein sequence ID" value="CAJ1499901.1"/>
    <property type="molecule type" value="Genomic_DNA"/>
</dbReference>
<dbReference type="SMART" id="SM00382">
    <property type="entry name" value="AAA"/>
    <property type="match status" value="1"/>
</dbReference>
<reference evidence="4 5" key="1">
    <citation type="submission" date="2023-08" db="EMBL/GenBank/DDBJ databases">
        <authorList>
            <person name="Folkvardsen B D."/>
            <person name="Norman A."/>
        </authorList>
    </citation>
    <scope>NUCLEOTIDE SEQUENCE [LARGE SCALE GENOMIC DNA]</scope>
    <source>
        <strain evidence="4 5">Mu0102</strain>
    </source>
</reference>
<feature type="domain" description="Guanylate cyclase" evidence="3">
    <location>
        <begin position="49"/>
        <end position="180"/>
    </location>
</feature>
<dbReference type="SUPFAM" id="SSF55073">
    <property type="entry name" value="Nucleotide cyclase"/>
    <property type="match status" value="1"/>
</dbReference>
<evidence type="ECO:0000313" key="4">
    <source>
        <dbReference type="EMBL" id="CAJ1499901.1"/>
    </source>
</evidence>
<evidence type="ECO:0000313" key="5">
    <source>
        <dbReference type="Proteomes" id="UP001190464"/>
    </source>
</evidence>
<proteinExistence type="predicted"/>
<dbReference type="Pfam" id="PF00211">
    <property type="entry name" value="Guanylate_cyc"/>
    <property type="match status" value="1"/>
</dbReference>
<organism evidence="4 5">
    <name type="scientific">[Mycobacterium] holstebronense</name>
    <dbReference type="NCBI Taxonomy" id="3064288"/>
    <lineage>
        <taxon>Bacteria</taxon>
        <taxon>Bacillati</taxon>
        <taxon>Actinomycetota</taxon>
        <taxon>Actinomycetes</taxon>
        <taxon>Mycobacteriales</taxon>
        <taxon>Mycobacteriaceae</taxon>
        <taxon>Mycolicibacterium</taxon>
    </lineage>
</organism>
<dbReference type="InterPro" id="IPR027417">
    <property type="entry name" value="P-loop_NTPase"/>
</dbReference>
<dbReference type="PROSITE" id="PS50125">
    <property type="entry name" value="GUANYLATE_CYCLASE_2"/>
    <property type="match status" value="1"/>
</dbReference>
<dbReference type="PANTHER" id="PTHR16305:SF28">
    <property type="entry name" value="GUANYLATE CYCLASE DOMAIN-CONTAINING PROTEIN"/>
    <property type="match status" value="1"/>
</dbReference>
<dbReference type="RefSeq" id="WP_308485948.1">
    <property type="nucleotide sequence ID" value="NZ_OY726398.1"/>
</dbReference>
<protein>
    <submittedName>
        <fullName evidence="4">Adenylate/guanylate cyclase domain-containing protein</fullName>
    </submittedName>
</protein>
<dbReference type="Gene3D" id="3.30.70.1230">
    <property type="entry name" value="Nucleotide cyclase"/>
    <property type="match status" value="1"/>
</dbReference>
<gene>
    <name evidence="4" type="ORF">MU0102_001092</name>
</gene>
<evidence type="ECO:0000256" key="1">
    <source>
        <dbReference type="ARBA" id="ARBA00022741"/>
    </source>
</evidence>
<keyword evidence="1" id="KW-0547">Nucleotide-binding</keyword>
<dbReference type="Gene3D" id="3.40.50.300">
    <property type="entry name" value="P-loop containing nucleotide triphosphate hydrolases"/>
    <property type="match status" value="1"/>
</dbReference>
<dbReference type="InterPro" id="IPR001054">
    <property type="entry name" value="A/G_cyclase"/>
</dbReference>
<dbReference type="InterPro" id="IPR003593">
    <property type="entry name" value="AAA+_ATPase"/>
</dbReference>
<dbReference type="PANTHER" id="PTHR16305">
    <property type="entry name" value="TESTICULAR SOLUBLE ADENYLYL CYCLASE"/>
    <property type="match status" value="1"/>
</dbReference>
<dbReference type="SUPFAM" id="SSF52540">
    <property type="entry name" value="P-loop containing nucleoside triphosphate hydrolases"/>
    <property type="match status" value="1"/>
</dbReference>
<accession>A0ABN9N786</accession>
<keyword evidence="2" id="KW-0067">ATP-binding</keyword>
<sequence length="1069" mass="114252">MNGVGPLPELPALACSSCGTGLPATFKFCHECGAAVLAAPIPAEYKQVTVLFADVVHWMDIAAAVGAERLHEIMADLADRCAAVVQRYGSTVAQWTGDGIMAVFGAPVAVEDHAVRACLAALGVQEESKRLAVEVAERDGIELRLRVGLNSGEVIAGGIGSRQFGYAAVGEQVGMAQRMESVAPPGGIMLSMSTAGLVESMAALGDVELVRIKGASEPVPARRLLGMAERHRAVRRAESILIGRHGELATVAAMVDRAIHGYGSAASVVGAPGIGKSRMAREVAAAAAGRGVKVVWAFCESHAGDIPFQAVSRLLRASLGVDDRRGEDARARVRDRFGQADAQDLLLLDDLLGIADPAVPLPQIDADTRRGRLKALVNSASLTRTEPTLFIIEDAHWIDAVSESLIADFLAVLPRTPSLVLITYRPEYRGTLTHLPGAQKIVLAPLDDSDIAALTGELLGSDPSVGELAAIIAGRAAGNPFFAEEMVRELAQRGTLAGEHGGYVCRTRAADVTVPPTVQAAIEARTDQLSSGAKRTLNAASVIGARFGAQLLPALGVDAVFDELLEAELIDEIDRTASAEYAFRHPLIRTVVYESQLKSDRAQWHRKLAAAIQERAPGSLEDNAALIAEHLQAAGELHAAYAWHMRAGAWSTNRDLVAARGSWERARRIADALPAVDPEYLSMRIAPRTMLCATDWQAREVQESRSRFEELQELCDAAGDQVSLAIGMTALATELLYAGHSREGSKLASQQMALFESIGDRSPTMGLAFMAFVNWLCVGEFGEILRWSQTIVDLAEGDPAKGANFGVGSPLAIALAWRGSSRWWLGRPGWPQDLHDAVAMALSSNAETLGSTVAWTYGFALQYGVLRPSAAAQRACEEAVQSAQQASSDRALGLAGYALGVVLLNRDNATDRHRGLELILQSRDIWLRKRALFLIPVTDVWAAREKAHSGDRDAAITAMREAVDDLRGAGNVFYGMWATGVLVETLAERGSEGDLTEADEAIHWLASLPAGQGSAMCEIVMLRLTALLCKARGDVAAGTEAVNRYRVLAESLGFERHIDWARELTRTAP</sequence>
<keyword evidence="5" id="KW-1185">Reference proteome</keyword>
<evidence type="ECO:0000259" key="3">
    <source>
        <dbReference type="PROSITE" id="PS50125"/>
    </source>
</evidence>
<dbReference type="Proteomes" id="UP001190464">
    <property type="component" value="Chromosome"/>
</dbReference>
<dbReference type="CDD" id="cd07302">
    <property type="entry name" value="CHD"/>
    <property type="match status" value="1"/>
</dbReference>
<dbReference type="SMART" id="SM00044">
    <property type="entry name" value="CYCc"/>
    <property type="match status" value="1"/>
</dbReference>
<dbReference type="InterPro" id="IPR041664">
    <property type="entry name" value="AAA_16"/>
</dbReference>
<dbReference type="Pfam" id="PF13191">
    <property type="entry name" value="AAA_16"/>
    <property type="match status" value="1"/>
</dbReference>
<name>A0ABN9N786_9MYCO</name>